<evidence type="ECO:0000313" key="6">
    <source>
        <dbReference type="Proteomes" id="UP000093757"/>
    </source>
</evidence>
<evidence type="ECO:0000313" key="2">
    <source>
        <dbReference type="EMBL" id="KQH76859.1"/>
    </source>
</evidence>
<reference evidence="3 6" key="3">
    <citation type="submission" date="2016-06" db="EMBL/GenBank/DDBJ databases">
        <authorList>
            <person name="Kjaerup R.B."/>
            <person name="Dalgaard T.S."/>
            <person name="Juul-Madsen H.R."/>
        </authorList>
    </citation>
    <scope>NUCLEOTIDE SEQUENCE [LARGE SCALE GENOMIC DNA]</scope>
    <source>
        <strain evidence="3 6">1245752.6</strain>
    </source>
</reference>
<organism evidence="2 5">
    <name type="scientific">Mycobacterium gordonae</name>
    <dbReference type="NCBI Taxonomy" id="1778"/>
    <lineage>
        <taxon>Bacteria</taxon>
        <taxon>Bacillati</taxon>
        <taxon>Actinomycetota</taxon>
        <taxon>Actinomycetes</taxon>
        <taxon>Mycobacteriales</taxon>
        <taxon>Mycobacteriaceae</taxon>
        <taxon>Mycobacterium</taxon>
    </lineage>
</organism>
<dbReference type="Gene3D" id="1.10.287.1060">
    <property type="entry name" value="ESAT-6-like"/>
    <property type="match status" value="1"/>
</dbReference>
<keyword evidence="7" id="KW-1185">Reference proteome</keyword>
<reference evidence="2 5" key="1">
    <citation type="submission" date="2015-10" db="EMBL/GenBank/DDBJ databases">
        <title>Mycobacterium gordonae draft genome assembly.</title>
        <authorList>
            <person name="Ustinova V."/>
            <person name="Smirnova T."/>
            <person name="Blagodatskikh K."/>
            <person name="Varlamov D."/>
            <person name="Larionova E."/>
            <person name="Chernousova L."/>
        </authorList>
    </citation>
    <scope>NUCLEOTIDE SEQUENCE [LARGE SCALE GENOMIC DNA]</scope>
    <source>
        <strain evidence="2 5">CTRI 14-8773</strain>
    </source>
</reference>
<evidence type="ECO:0000313" key="7">
    <source>
        <dbReference type="Proteomes" id="UP000193928"/>
    </source>
</evidence>
<dbReference type="AlphaFoldDB" id="A0A0Q2RN94"/>
<dbReference type="EMBL" id="LKTM01000341">
    <property type="protein sequence ID" value="KQH76859.1"/>
    <property type="molecule type" value="Genomic_DNA"/>
</dbReference>
<evidence type="ECO:0000256" key="1">
    <source>
        <dbReference type="RuleBase" id="RU362001"/>
    </source>
</evidence>
<dbReference type="Proteomes" id="UP000051677">
    <property type="component" value="Unassembled WGS sequence"/>
</dbReference>
<protein>
    <recommendedName>
        <fullName evidence="1">ESAT-6-like protein</fullName>
    </recommendedName>
</protein>
<dbReference type="InterPro" id="IPR010310">
    <property type="entry name" value="T7SS_ESAT-6-like"/>
</dbReference>
<name>A0A0Q2RN94_MYCGO</name>
<evidence type="ECO:0000313" key="3">
    <source>
        <dbReference type="EMBL" id="OBR99372.1"/>
    </source>
</evidence>
<comment type="similarity">
    <text evidence="1">Belongs to the WXG100 family.</text>
</comment>
<accession>A0A0Q2RN94</accession>
<dbReference type="RefSeq" id="WP_055580201.1">
    <property type="nucleotide sequence ID" value="NZ_CP070973.1"/>
</dbReference>
<dbReference type="OrthoDB" id="4738087at2"/>
<sequence length="96" mass="10367">MSQIMYNYPAMLAHAGDMSGYAGTLQGLGADISAEQAALQNAWQGDTGVTYQAWQVQWNQAMEDLVRAYQAMASTHEANTMSMMARDAAEAAKWGG</sequence>
<dbReference type="STRING" id="1778.A9W97_12735"/>
<dbReference type="InterPro" id="IPR036689">
    <property type="entry name" value="ESAT-6-like_sf"/>
</dbReference>
<proteinExistence type="inferred from homology"/>
<dbReference type="Pfam" id="PF06013">
    <property type="entry name" value="WXG100"/>
    <property type="match status" value="1"/>
</dbReference>
<dbReference type="NCBIfam" id="TIGR03930">
    <property type="entry name" value="WXG100_ESAT6"/>
    <property type="match status" value="1"/>
</dbReference>
<gene>
    <name evidence="3" type="ORF">A9W98_30470</name>
    <name evidence="2" type="ORF">AO501_21780</name>
    <name evidence="4" type="ORF">AWC08_28995</name>
</gene>
<dbReference type="EMBL" id="LQOY01000116">
    <property type="protein sequence ID" value="ORV82088.1"/>
    <property type="molecule type" value="Genomic_DNA"/>
</dbReference>
<evidence type="ECO:0000313" key="4">
    <source>
        <dbReference type="EMBL" id="ORV82088.1"/>
    </source>
</evidence>
<dbReference type="Proteomes" id="UP000093757">
    <property type="component" value="Unassembled WGS sequence"/>
</dbReference>
<dbReference type="EMBL" id="MAEM01000451">
    <property type="protein sequence ID" value="OBR99372.1"/>
    <property type="molecule type" value="Genomic_DNA"/>
</dbReference>
<dbReference type="Proteomes" id="UP000193928">
    <property type="component" value="Unassembled WGS sequence"/>
</dbReference>
<comment type="caution">
    <text evidence="2">The sequence shown here is derived from an EMBL/GenBank/DDBJ whole genome shotgun (WGS) entry which is preliminary data.</text>
</comment>
<dbReference type="SUPFAM" id="SSF140453">
    <property type="entry name" value="EsxAB dimer-like"/>
    <property type="match status" value="1"/>
</dbReference>
<evidence type="ECO:0000313" key="5">
    <source>
        <dbReference type="Proteomes" id="UP000051677"/>
    </source>
</evidence>
<reference evidence="4 7" key="2">
    <citation type="submission" date="2016-01" db="EMBL/GenBank/DDBJ databases">
        <title>The new phylogeny of the genus Mycobacterium.</title>
        <authorList>
            <person name="Tarcisio F."/>
            <person name="Conor M."/>
            <person name="Antonella G."/>
            <person name="Elisabetta G."/>
            <person name="Giulia F.S."/>
            <person name="Sara T."/>
            <person name="Anna F."/>
            <person name="Clotilde B."/>
            <person name="Roberto B."/>
            <person name="Veronica D.S."/>
            <person name="Fabio R."/>
            <person name="Monica P."/>
            <person name="Olivier J."/>
            <person name="Enrico T."/>
            <person name="Nicola S."/>
        </authorList>
    </citation>
    <scope>NUCLEOTIDE SEQUENCE [LARGE SCALE GENOMIC DNA]</scope>
    <source>
        <strain evidence="4 7">DSM 44160</strain>
    </source>
</reference>